<dbReference type="PROSITE" id="PS52016">
    <property type="entry name" value="TONB_DEPENDENT_REC_3"/>
    <property type="match status" value="1"/>
</dbReference>
<evidence type="ECO:0000256" key="11">
    <source>
        <dbReference type="PROSITE-ProRule" id="PRU01360"/>
    </source>
</evidence>
<dbReference type="GO" id="GO:0006826">
    <property type="term" value="P:iron ion transport"/>
    <property type="evidence" value="ECO:0007669"/>
    <property type="project" value="UniProtKB-KW"/>
</dbReference>
<dbReference type="Gene3D" id="2.60.40.1120">
    <property type="entry name" value="Carboxypeptidase-like, regulatory domain"/>
    <property type="match status" value="1"/>
</dbReference>
<keyword evidence="2 11" id="KW-0813">Transport</keyword>
<dbReference type="PANTHER" id="PTHR32552">
    <property type="entry name" value="FERRICHROME IRON RECEPTOR-RELATED"/>
    <property type="match status" value="1"/>
</dbReference>
<dbReference type="InterPro" id="IPR037066">
    <property type="entry name" value="Plug_dom_sf"/>
</dbReference>
<dbReference type="InterPro" id="IPR039426">
    <property type="entry name" value="TonB-dep_rcpt-like"/>
</dbReference>
<keyword evidence="8" id="KW-0798">TonB box</keyword>
<evidence type="ECO:0000256" key="2">
    <source>
        <dbReference type="ARBA" id="ARBA00022448"/>
    </source>
</evidence>
<dbReference type="InterPro" id="IPR012910">
    <property type="entry name" value="Plug_dom"/>
</dbReference>
<feature type="signal peptide" evidence="12">
    <location>
        <begin position="1"/>
        <end position="22"/>
    </location>
</feature>
<organism evidence="14 15">
    <name type="scientific">Hoylesella pleuritidis F0068</name>
    <dbReference type="NCBI Taxonomy" id="1081904"/>
    <lineage>
        <taxon>Bacteria</taxon>
        <taxon>Pseudomonadati</taxon>
        <taxon>Bacteroidota</taxon>
        <taxon>Bacteroidia</taxon>
        <taxon>Bacteroidales</taxon>
        <taxon>Prevotellaceae</taxon>
        <taxon>Hoylesella</taxon>
    </lineage>
</organism>
<dbReference type="PATRIC" id="fig|1081904.3.peg.1207"/>
<dbReference type="Pfam" id="PF13715">
    <property type="entry name" value="CarbopepD_reg_2"/>
    <property type="match status" value="1"/>
</dbReference>
<comment type="caution">
    <text evidence="14">The sequence shown here is derived from an EMBL/GenBank/DDBJ whole genome shotgun (WGS) entry which is preliminary data.</text>
</comment>
<evidence type="ECO:0000256" key="4">
    <source>
        <dbReference type="ARBA" id="ARBA00022496"/>
    </source>
</evidence>
<keyword evidence="7" id="KW-0406">Ion transport</keyword>
<dbReference type="InterPro" id="IPR008969">
    <property type="entry name" value="CarboxyPept-like_regulatory"/>
</dbReference>
<evidence type="ECO:0000256" key="10">
    <source>
        <dbReference type="ARBA" id="ARBA00023237"/>
    </source>
</evidence>
<feature type="chain" id="PRO_5004632786" evidence="12">
    <location>
        <begin position="23"/>
        <end position="1037"/>
    </location>
</feature>
<evidence type="ECO:0000256" key="7">
    <source>
        <dbReference type="ARBA" id="ARBA00023065"/>
    </source>
</evidence>
<dbReference type="EMBL" id="AWET01000027">
    <property type="protein sequence ID" value="ERK01429.1"/>
    <property type="molecule type" value="Genomic_DNA"/>
</dbReference>
<evidence type="ECO:0000259" key="13">
    <source>
        <dbReference type="Pfam" id="PF07715"/>
    </source>
</evidence>
<evidence type="ECO:0000256" key="3">
    <source>
        <dbReference type="ARBA" id="ARBA00022452"/>
    </source>
</evidence>
<proteinExistence type="inferred from homology"/>
<dbReference type="Pfam" id="PF07715">
    <property type="entry name" value="Plug"/>
    <property type="match status" value="1"/>
</dbReference>
<dbReference type="NCBIfam" id="TIGR04057">
    <property type="entry name" value="SusC_RagA_signa"/>
    <property type="match status" value="1"/>
</dbReference>
<dbReference type="SUPFAM" id="SSF49464">
    <property type="entry name" value="Carboxypeptidase regulatory domain-like"/>
    <property type="match status" value="1"/>
</dbReference>
<keyword evidence="6" id="KW-0408">Iron</keyword>
<evidence type="ECO:0000313" key="15">
    <source>
        <dbReference type="Proteomes" id="UP000016600"/>
    </source>
</evidence>
<gene>
    <name evidence="14" type="ORF">HMPREF1218_2049</name>
</gene>
<dbReference type="FunFam" id="2.60.40.1120:FF:000003">
    <property type="entry name" value="Outer membrane protein Omp121"/>
    <property type="match status" value="1"/>
</dbReference>
<dbReference type="InterPro" id="IPR023996">
    <property type="entry name" value="TonB-dep_OMP_SusC/RagA"/>
</dbReference>
<dbReference type="RefSeq" id="WP_021583859.1">
    <property type="nucleotide sequence ID" value="NZ_AWET01000027.1"/>
</dbReference>
<comment type="subcellular location">
    <subcellularLocation>
        <location evidence="1 11">Cell outer membrane</location>
        <topology evidence="1 11">Multi-pass membrane protein</topology>
    </subcellularLocation>
</comment>
<reference evidence="14 15" key="1">
    <citation type="submission" date="2013-08" db="EMBL/GenBank/DDBJ databases">
        <authorList>
            <person name="Durkin A.S."/>
            <person name="Haft D.R."/>
            <person name="McCorrison J."/>
            <person name="Torralba M."/>
            <person name="Gillis M."/>
            <person name="Haft D.H."/>
            <person name="Methe B."/>
            <person name="Sutton G."/>
            <person name="Nelson K.E."/>
        </authorList>
    </citation>
    <scope>NUCLEOTIDE SEQUENCE [LARGE SCALE GENOMIC DNA]</scope>
    <source>
        <strain evidence="14 15">F0068</strain>
    </source>
</reference>
<protein>
    <submittedName>
        <fullName evidence="14">TonB-linked outer membrane protein, SusC/RagA family</fullName>
    </submittedName>
</protein>
<dbReference type="NCBIfam" id="TIGR04056">
    <property type="entry name" value="OMP_RagA_SusC"/>
    <property type="match status" value="1"/>
</dbReference>
<keyword evidence="4" id="KW-0410">Iron transport</keyword>
<dbReference type="Gene3D" id="2.40.170.20">
    <property type="entry name" value="TonB-dependent receptor, beta-barrel domain"/>
    <property type="match status" value="1"/>
</dbReference>
<keyword evidence="5 11" id="KW-0812">Transmembrane</keyword>
<dbReference type="Proteomes" id="UP000016600">
    <property type="component" value="Unassembled WGS sequence"/>
</dbReference>
<dbReference type="InterPro" id="IPR036942">
    <property type="entry name" value="Beta-barrel_TonB_sf"/>
</dbReference>
<dbReference type="SUPFAM" id="SSF56935">
    <property type="entry name" value="Porins"/>
    <property type="match status" value="1"/>
</dbReference>
<dbReference type="GO" id="GO:0009279">
    <property type="term" value="C:cell outer membrane"/>
    <property type="evidence" value="ECO:0007669"/>
    <property type="project" value="UniProtKB-SubCell"/>
</dbReference>
<keyword evidence="3 11" id="KW-1134">Transmembrane beta strand</keyword>
<dbReference type="InterPro" id="IPR023997">
    <property type="entry name" value="TonB-dep_OMP_SusC/RagA_CS"/>
</dbReference>
<feature type="domain" description="TonB-dependent receptor plug" evidence="13">
    <location>
        <begin position="154"/>
        <end position="277"/>
    </location>
</feature>
<evidence type="ECO:0000313" key="14">
    <source>
        <dbReference type="EMBL" id="ERK01429.1"/>
    </source>
</evidence>
<keyword evidence="15" id="KW-1185">Reference proteome</keyword>
<dbReference type="AlphaFoldDB" id="U2MQ81"/>
<accession>U2MQ81</accession>
<dbReference type="Gene3D" id="2.170.130.10">
    <property type="entry name" value="TonB-dependent receptor, plug domain"/>
    <property type="match status" value="1"/>
</dbReference>
<evidence type="ECO:0000256" key="8">
    <source>
        <dbReference type="ARBA" id="ARBA00023077"/>
    </source>
</evidence>
<evidence type="ECO:0000256" key="12">
    <source>
        <dbReference type="SAM" id="SignalP"/>
    </source>
</evidence>
<sequence>MKKEKILTLAVLLPCLCINASAKSSAHISGSTSARYVLALAANGPRTTASGMRMLPADGNVKVTGVVTDNTGETVIGATVRVKGVQGGTVTDLDGKFTISAPAGGVLVVSYLGYKTQEVTVPANGRLSIVLQPESRQIEEVVVTALGIKRSEKALSYNVQKVGGESLTTVKSANFMNSLSGKVAGVNINASSAGMGGATRVVMRGPKSLTQSNQALYVIDGVPITNTSQGDKSSNIYANQPGSEGIADLNPEDIESISVLSGPAAAALYGSAAAQGVIMITTKKGKEGKVSVTISHSSQFANPFKMPEFQNEYINRPGEVKSWGPRTASAYGKYDPKNFFNTGTNIQNNVALTTGTDKNQTYLSVGTTNASGIIPNNKYDRYNFTFRNTTSLLKDRMTVDFSFNYIKENDRNLTAQGQYFNPLTSTYLFPRGESFDAIRTFEIFDPARGIHVQNWNYGDALKMQNPYWVAKRMNRTNQRNRYMVSGSIKYKITDWVDITGRLRWDDAATKQEDKRYASTIDLFAHSKYGFYGYDKINDQSLYGDLMFNINKSFETFSIASNLGGSFSRTKYDVTGFQGGLKAPSNIFTPNSIDYGTPTNDNRPIYDHNRHYINSLFANVELGWRSMLFLTLTGRNDWDSALDGTSHESFFYPSVGASAVISSMAQLPEFINYLKVRGSWASVGSAIKPNITSKWRYEYDPRSGTYKTVTYKFPKTFYPERTDSWEAGITARFFKNALTLDLTLYQSNTRKQTFLRSITAAEGYNAEYIQTGNVRNRGIELTIGYNKSWGEFDWSSSLTYSANRNKIIDLLDDPNEVVKQGGLNGAEVILKKGGTMGDIYTSTDFKRDAEGNIALDSKGNVIQENLSNPQYRGSVLPKGNIGFSNDFSWRGFNLGFVITARFGGIVLSQTQALLDAYGVSKASAKARNAGGVPVNTGRVPAENYYSVVGGDNPIWSEYIYSATNARLQEAHIGYTFPRKMLGGTELSLGLTANNLFMIYCKAPFDPESTASTGTYYQGFDYFMQPSLRTLGFNIKLKF</sequence>
<evidence type="ECO:0000256" key="1">
    <source>
        <dbReference type="ARBA" id="ARBA00004571"/>
    </source>
</evidence>
<name>U2MQ81_9BACT</name>
<keyword evidence="12" id="KW-0732">Signal</keyword>
<keyword evidence="9 11" id="KW-0472">Membrane</keyword>
<evidence type="ECO:0000256" key="5">
    <source>
        <dbReference type="ARBA" id="ARBA00022692"/>
    </source>
</evidence>
<evidence type="ECO:0000256" key="9">
    <source>
        <dbReference type="ARBA" id="ARBA00023136"/>
    </source>
</evidence>
<evidence type="ECO:0000256" key="6">
    <source>
        <dbReference type="ARBA" id="ARBA00023004"/>
    </source>
</evidence>
<comment type="similarity">
    <text evidence="11">Belongs to the TonB-dependent receptor family.</text>
</comment>
<dbReference type="PANTHER" id="PTHR32552:SF81">
    <property type="entry name" value="TONB-DEPENDENT OUTER MEMBRANE RECEPTOR"/>
    <property type="match status" value="1"/>
</dbReference>
<keyword evidence="10 11" id="KW-0998">Cell outer membrane</keyword>